<feature type="transmembrane region" description="Helical" evidence="2">
    <location>
        <begin position="393"/>
        <end position="413"/>
    </location>
</feature>
<dbReference type="EMBL" id="JNBR01000122">
    <property type="protein sequence ID" value="OQR97121.1"/>
    <property type="molecule type" value="Genomic_DNA"/>
</dbReference>
<evidence type="ECO:0000256" key="2">
    <source>
        <dbReference type="SAM" id="Phobius"/>
    </source>
</evidence>
<feature type="transmembrane region" description="Helical" evidence="2">
    <location>
        <begin position="760"/>
        <end position="783"/>
    </location>
</feature>
<name>A0A1V9ZGU1_ACHHY</name>
<reference evidence="3 4" key="1">
    <citation type="journal article" date="2014" name="Genome Biol. Evol.">
        <title>The secreted proteins of Achlya hypogyna and Thraustotheca clavata identify the ancestral oomycete secretome and reveal gene acquisitions by horizontal gene transfer.</title>
        <authorList>
            <person name="Misner I."/>
            <person name="Blouin N."/>
            <person name="Leonard G."/>
            <person name="Richards T.A."/>
            <person name="Lane C.E."/>
        </authorList>
    </citation>
    <scope>NUCLEOTIDE SEQUENCE [LARGE SCALE GENOMIC DNA]</scope>
    <source>
        <strain evidence="3 4">ATCC 48635</strain>
    </source>
</reference>
<organism evidence="3 4">
    <name type="scientific">Achlya hypogyna</name>
    <name type="common">Oomycete</name>
    <name type="synonym">Protoachlya hypogyna</name>
    <dbReference type="NCBI Taxonomy" id="1202772"/>
    <lineage>
        <taxon>Eukaryota</taxon>
        <taxon>Sar</taxon>
        <taxon>Stramenopiles</taxon>
        <taxon>Oomycota</taxon>
        <taxon>Saprolegniomycetes</taxon>
        <taxon>Saprolegniales</taxon>
        <taxon>Achlyaceae</taxon>
        <taxon>Achlya</taxon>
    </lineage>
</organism>
<sequence>MFVTKVDHEVTSIKHEIVATKECIVVLEEKVNEEEEEVILTTDAVMYGDMPLTHWFELYHEDNKRREDILRDTSDKFARQSKGIQDMMFEARKSLDDNTSAVEEVQRALLEKADRVKVDLIIESKYEEIIEQLQKAMSAINEDEDEFKRNCRDLQDLVQNLSASKADKKDLLEVKEQVLCGWYLRLHKVENLRAFIDLKMNKEDVFSALKTKADREEMQLLLKSLSDSMYTAVTKAGTLGQEPEAALLTKHSIHKRSAWKKSGVWRAMPCLQRLKLPHLEGDSKAGLRDTKNPPSFYPNNLSRVLTTTAISWAWTGMCIKAMSNENQHECPASPNLLKINGMPTRVRPALDGSFMRPPEVFTRNGPTEMAHPTMTSVEPIDAAPRVAYMGQGMILSVMYLGFSTIVAVATYYLNDIANTPVFFGVVMEAFTYNQWDVPVNMLLQGDGLVFTNYSGAPVDGTVSASDLLYKKCGVNDQGCAAAFLGNSNQIWSAVGKAFSLIPNFDQPLFQDPKQTIKFKHINNLSGWNKAVVQFYIDGHDMAITCMIRRTNFYLTQAASTSAVVDSLAYCSQRTFDPKWMCENEVDVSVNTYAIQVNKGVATYIGVCKRGDIYLNAGHTAVVTGGLSGSYFVSTVPAIDEYQGGIVQASAPWDVLGVSQCYTYDFNTNLGWLLQIQGVVTMTWQCDSLMVTNSIVLWVITVYLVVLQLVFLRQSAICCGPVYMSKNAVGLFILLVAFWGNENLQSLTTFLNQNPVANFDAQFYALCGPAQVASIVGIMTGTVIQYWFTPRIATPTWLISLFSIFNWALVFVLEAFVFPTINDNLPSSCRLPTSTSCFRFSVMEYTYYLSAVASGTVVLVAIATVSLFERHIPDDVEIPPSHSLLRYLSIPHLRRLATSSRGCCFRSNEGPIVDDGLLIMKNMLRISEKYMTRMSNVQYELIYRYLPRWAKPVFSRHVGTFLVFHLKDGQINREFSYRFLHQMGINDSSDRNWRAGFIT</sequence>
<proteinExistence type="predicted"/>
<keyword evidence="4" id="KW-1185">Reference proteome</keyword>
<comment type="caution">
    <text evidence="3">The sequence shown here is derived from an EMBL/GenBank/DDBJ whole genome shotgun (WGS) entry which is preliminary data.</text>
</comment>
<evidence type="ECO:0000313" key="3">
    <source>
        <dbReference type="EMBL" id="OQR97121.1"/>
    </source>
</evidence>
<dbReference type="Proteomes" id="UP000243579">
    <property type="component" value="Unassembled WGS sequence"/>
</dbReference>
<feature type="transmembrane region" description="Helical" evidence="2">
    <location>
        <begin position="723"/>
        <end position="740"/>
    </location>
</feature>
<feature type="transmembrane region" description="Helical" evidence="2">
    <location>
        <begin position="694"/>
        <end position="711"/>
    </location>
</feature>
<keyword evidence="1" id="KW-0175">Coiled coil</keyword>
<evidence type="ECO:0008006" key="5">
    <source>
        <dbReference type="Google" id="ProtNLM"/>
    </source>
</evidence>
<feature type="coiled-coil region" evidence="1">
    <location>
        <begin position="123"/>
        <end position="150"/>
    </location>
</feature>
<keyword evidence="2" id="KW-0472">Membrane</keyword>
<dbReference type="AlphaFoldDB" id="A0A1V9ZGU1"/>
<gene>
    <name evidence="3" type="ORF">ACHHYP_12652</name>
</gene>
<feature type="transmembrane region" description="Helical" evidence="2">
    <location>
        <begin position="844"/>
        <end position="867"/>
    </location>
</feature>
<accession>A0A1V9ZGU1</accession>
<dbReference type="OrthoDB" id="74479at2759"/>
<evidence type="ECO:0000256" key="1">
    <source>
        <dbReference type="SAM" id="Coils"/>
    </source>
</evidence>
<keyword evidence="2" id="KW-0812">Transmembrane</keyword>
<feature type="transmembrane region" description="Helical" evidence="2">
    <location>
        <begin position="795"/>
        <end position="817"/>
    </location>
</feature>
<keyword evidence="2" id="KW-1133">Transmembrane helix</keyword>
<evidence type="ECO:0000313" key="4">
    <source>
        <dbReference type="Proteomes" id="UP000243579"/>
    </source>
</evidence>
<protein>
    <recommendedName>
        <fullName evidence="5">Transmembrane protein</fullName>
    </recommendedName>
</protein>